<dbReference type="Proteomes" id="UP000639338">
    <property type="component" value="Unassembled WGS sequence"/>
</dbReference>
<evidence type="ECO:0000313" key="4">
    <source>
        <dbReference type="EMBL" id="KAF7989989.1"/>
    </source>
</evidence>
<sequence>MVNVELNQQNYLKKYSSSGDDSKKKKKAKIGNITVKIIDDDIDINSIRPVIHHLNKRGPDSDLSPPRRKHPRRREAELYNKLSKNITGASQVPVFRDKKTGRRRDFAAEALEKREKEKRQAEIDEKYAKWGKGLKQVEDHTEKLNQDAYEMNKPMARYADDADLDAHQRRMLHAEDPMLEYVKEKQIKEGKRQPDKPTFQGSYMPNRFGIRPGCRWDGVDRSNSYEKRWFDARNSRTAVEEEAYKWSIADM</sequence>
<dbReference type="AlphaFoldDB" id="A0A835CNX9"/>
<keyword evidence="5" id="KW-1185">Reference proteome</keyword>
<gene>
    <name evidence="4" type="ORF">HCN44_008663</name>
</gene>
<dbReference type="OrthoDB" id="6022at2759"/>
<dbReference type="PANTHER" id="PTHR31809">
    <property type="entry name" value="BUD13 HOMOLOG"/>
    <property type="match status" value="1"/>
</dbReference>
<dbReference type="PANTHER" id="PTHR31809:SF0">
    <property type="entry name" value="BUD13 HOMOLOG"/>
    <property type="match status" value="1"/>
</dbReference>
<dbReference type="Pfam" id="PF09736">
    <property type="entry name" value="Bud13"/>
    <property type="match status" value="1"/>
</dbReference>
<comment type="caution">
    <text evidence="4">The sequence shown here is derived from an EMBL/GenBank/DDBJ whole genome shotgun (WGS) entry which is preliminary data.</text>
</comment>
<dbReference type="InterPro" id="IPR018609">
    <property type="entry name" value="Bud13"/>
</dbReference>
<feature type="compositionally biased region" description="Polar residues" evidence="3">
    <location>
        <begin position="1"/>
        <end position="11"/>
    </location>
</feature>
<evidence type="ECO:0000256" key="3">
    <source>
        <dbReference type="SAM" id="MobiDB-lite"/>
    </source>
</evidence>
<dbReference type="GO" id="GO:0070274">
    <property type="term" value="C:RES complex"/>
    <property type="evidence" value="ECO:0007669"/>
    <property type="project" value="TreeGrafter"/>
</dbReference>
<protein>
    <recommendedName>
        <fullName evidence="2">BUD13 homolog</fullName>
    </recommendedName>
</protein>
<feature type="region of interest" description="Disordered" evidence="3">
    <location>
        <begin position="1"/>
        <end position="27"/>
    </location>
</feature>
<organism evidence="4 5">
    <name type="scientific">Aphidius gifuensis</name>
    <name type="common">Parasitoid wasp</name>
    <dbReference type="NCBI Taxonomy" id="684658"/>
    <lineage>
        <taxon>Eukaryota</taxon>
        <taxon>Metazoa</taxon>
        <taxon>Ecdysozoa</taxon>
        <taxon>Arthropoda</taxon>
        <taxon>Hexapoda</taxon>
        <taxon>Insecta</taxon>
        <taxon>Pterygota</taxon>
        <taxon>Neoptera</taxon>
        <taxon>Endopterygota</taxon>
        <taxon>Hymenoptera</taxon>
        <taxon>Apocrita</taxon>
        <taxon>Ichneumonoidea</taxon>
        <taxon>Braconidae</taxon>
        <taxon>Aphidiinae</taxon>
        <taxon>Aphidius</taxon>
    </lineage>
</organism>
<dbReference type="GO" id="GO:0003723">
    <property type="term" value="F:RNA binding"/>
    <property type="evidence" value="ECO:0007669"/>
    <property type="project" value="TreeGrafter"/>
</dbReference>
<accession>A0A835CNX9</accession>
<evidence type="ECO:0000313" key="5">
    <source>
        <dbReference type="Proteomes" id="UP000639338"/>
    </source>
</evidence>
<proteinExistence type="inferred from homology"/>
<comment type="similarity">
    <text evidence="1">Belongs to the CWC26 family.</text>
</comment>
<dbReference type="InterPro" id="IPR051112">
    <property type="entry name" value="CWC26_splicing_factor"/>
</dbReference>
<evidence type="ECO:0000256" key="1">
    <source>
        <dbReference type="ARBA" id="ARBA00011069"/>
    </source>
</evidence>
<name>A0A835CNX9_APHGI</name>
<feature type="region of interest" description="Disordered" evidence="3">
    <location>
        <begin position="53"/>
        <end position="73"/>
    </location>
</feature>
<dbReference type="GO" id="GO:0005684">
    <property type="term" value="C:U2-type spliceosomal complex"/>
    <property type="evidence" value="ECO:0007669"/>
    <property type="project" value="TreeGrafter"/>
</dbReference>
<reference evidence="4 5" key="1">
    <citation type="submission" date="2020-08" db="EMBL/GenBank/DDBJ databases">
        <title>Aphidius gifuensis genome sequencing and assembly.</title>
        <authorList>
            <person name="Du Z."/>
        </authorList>
    </citation>
    <scope>NUCLEOTIDE SEQUENCE [LARGE SCALE GENOMIC DNA]</scope>
    <source>
        <strain evidence="4">YNYX2018</strain>
        <tissue evidence="4">Adults</tissue>
    </source>
</reference>
<dbReference type="GO" id="GO:0000398">
    <property type="term" value="P:mRNA splicing, via spliceosome"/>
    <property type="evidence" value="ECO:0007669"/>
    <property type="project" value="TreeGrafter"/>
</dbReference>
<dbReference type="EMBL" id="JACMRX010000005">
    <property type="protein sequence ID" value="KAF7989989.1"/>
    <property type="molecule type" value="Genomic_DNA"/>
</dbReference>
<evidence type="ECO:0000256" key="2">
    <source>
        <dbReference type="ARBA" id="ARBA00014454"/>
    </source>
</evidence>